<dbReference type="WBParaSite" id="Pan_g6110.t1">
    <property type="protein sequence ID" value="Pan_g6110.t1"/>
    <property type="gene ID" value="Pan_g6110"/>
</dbReference>
<keyword evidence="1" id="KW-0812">Transmembrane</keyword>
<protein>
    <submittedName>
        <fullName evidence="3">YtxH domain-containing protein</fullName>
    </submittedName>
</protein>
<proteinExistence type="predicted"/>
<reference evidence="3" key="2">
    <citation type="submission" date="2020-10" db="UniProtKB">
        <authorList>
            <consortium name="WormBaseParasite"/>
        </authorList>
    </citation>
    <scope>IDENTIFICATION</scope>
</reference>
<keyword evidence="1" id="KW-1133">Transmembrane helix</keyword>
<evidence type="ECO:0000313" key="2">
    <source>
        <dbReference type="Proteomes" id="UP000492821"/>
    </source>
</evidence>
<evidence type="ECO:0000256" key="1">
    <source>
        <dbReference type="SAM" id="Phobius"/>
    </source>
</evidence>
<name>A0A7E4W1E5_PANRE</name>
<dbReference type="Proteomes" id="UP000492821">
    <property type="component" value="Unassembled WGS sequence"/>
</dbReference>
<accession>A0A7E4W1E5</accession>
<keyword evidence="2" id="KW-1185">Reference proteome</keyword>
<organism evidence="2 3">
    <name type="scientific">Panagrellus redivivus</name>
    <name type="common">Microworm</name>
    <dbReference type="NCBI Taxonomy" id="6233"/>
    <lineage>
        <taxon>Eukaryota</taxon>
        <taxon>Metazoa</taxon>
        <taxon>Ecdysozoa</taxon>
        <taxon>Nematoda</taxon>
        <taxon>Chromadorea</taxon>
        <taxon>Rhabditida</taxon>
        <taxon>Tylenchina</taxon>
        <taxon>Panagrolaimomorpha</taxon>
        <taxon>Panagrolaimoidea</taxon>
        <taxon>Panagrolaimidae</taxon>
        <taxon>Panagrellus</taxon>
    </lineage>
</organism>
<sequence length="67" mass="7960">MQYNKFAKFVLHVLMGLIISIVFRFLYKNQKSFVETLNQKLDPACKRNGEYTEDFTKPNEGYNVIEH</sequence>
<dbReference type="AlphaFoldDB" id="A0A7E4W1E5"/>
<keyword evidence="1" id="KW-0472">Membrane</keyword>
<feature type="transmembrane region" description="Helical" evidence="1">
    <location>
        <begin position="6"/>
        <end position="27"/>
    </location>
</feature>
<evidence type="ECO:0000313" key="3">
    <source>
        <dbReference type="WBParaSite" id="Pan_g6110.t1"/>
    </source>
</evidence>
<reference evidence="2" key="1">
    <citation type="journal article" date="2013" name="Genetics">
        <title>The draft genome and transcriptome of Panagrellus redivivus are shaped by the harsh demands of a free-living lifestyle.</title>
        <authorList>
            <person name="Srinivasan J."/>
            <person name="Dillman A.R."/>
            <person name="Macchietto M.G."/>
            <person name="Heikkinen L."/>
            <person name="Lakso M."/>
            <person name="Fracchia K.M."/>
            <person name="Antoshechkin I."/>
            <person name="Mortazavi A."/>
            <person name="Wong G."/>
            <person name="Sternberg P.W."/>
        </authorList>
    </citation>
    <scope>NUCLEOTIDE SEQUENCE [LARGE SCALE GENOMIC DNA]</scope>
    <source>
        <strain evidence="2">MT8872</strain>
    </source>
</reference>